<keyword evidence="1" id="KW-0812">Transmembrane</keyword>
<dbReference type="AlphaFoldDB" id="A0A934X1Y2"/>
<dbReference type="Pfam" id="PF13559">
    <property type="entry name" value="DUF4129"/>
    <property type="match status" value="1"/>
</dbReference>
<sequence length="237" mass="25629">MSVLATASAWLTGLGQDLNPDGSEARQWLADELANDEYRDGRPLLTRIIEWLVDVITDLLSGFRVTGVSGGGAPPIVVALVVVVLLAGLALLLSRLRRERRTVTSSDAVLGDLNLSVVEFRDRGRAAIREGRWNDAVIDFTRAIAREAADRTLLSDAPSLTAHEIGAQLAPVFPEHAEATARTMDLFDSVRYGRYAATEADARATQAHDETLRKARPVLAGHSTLPVADDNIVTRPS</sequence>
<protein>
    <submittedName>
        <fullName evidence="3">DUF4129 domain-containing protein</fullName>
    </submittedName>
</protein>
<keyword evidence="1" id="KW-1133">Transmembrane helix</keyword>
<dbReference type="InterPro" id="IPR025403">
    <property type="entry name" value="TgpA-like_C"/>
</dbReference>
<evidence type="ECO:0000313" key="4">
    <source>
        <dbReference type="EMBL" id="MBK7273868.1"/>
    </source>
</evidence>
<evidence type="ECO:0000313" key="5">
    <source>
        <dbReference type="Proteomes" id="UP000718281"/>
    </source>
</evidence>
<gene>
    <name evidence="3" type="ORF">IPF40_00195</name>
    <name evidence="4" type="ORF">IPI13_12090</name>
</gene>
<name>A0A934X1Y2_9MICO</name>
<evidence type="ECO:0000313" key="6">
    <source>
        <dbReference type="Proteomes" id="UP000726105"/>
    </source>
</evidence>
<reference evidence="5 6" key="1">
    <citation type="submission" date="2020-10" db="EMBL/GenBank/DDBJ databases">
        <title>Connecting structure to function with the recovery of over 1000 high-quality activated sludge metagenome-assembled genomes encoding full-length rRNA genes using long-read sequencing.</title>
        <authorList>
            <person name="Singleton C.M."/>
            <person name="Petriglieri F."/>
            <person name="Kristensen J.M."/>
            <person name="Kirkegaard R.H."/>
            <person name="Michaelsen T.Y."/>
            <person name="Andersen M.H."/>
            <person name="Karst S.M."/>
            <person name="Dueholm M.S."/>
            <person name="Nielsen P.H."/>
            <person name="Albertsen M."/>
        </authorList>
    </citation>
    <scope>NUCLEOTIDE SEQUENCE [LARGE SCALE GENOMIC DNA]</scope>
    <source>
        <strain evidence="3">AalE_18-Q3-R2-46_BAT3C.188</strain>
        <strain evidence="4">Ega_18-Q3-R5-49_MAXAC.001</strain>
    </source>
</reference>
<dbReference type="EMBL" id="JADIXZ010000001">
    <property type="protein sequence ID" value="MBK6299516.1"/>
    <property type="molecule type" value="Genomic_DNA"/>
</dbReference>
<evidence type="ECO:0000313" key="3">
    <source>
        <dbReference type="EMBL" id="MBK6299516.1"/>
    </source>
</evidence>
<organism evidence="3 5">
    <name type="scientific">Candidatus Phosphoribacter hodrii</name>
    <dbReference type="NCBI Taxonomy" id="2953743"/>
    <lineage>
        <taxon>Bacteria</taxon>
        <taxon>Bacillati</taxon>
        <taxon>Actinomycetota</taxon>
        <taxon>Actinomycetes</taxon>
        <taxon>Micrococcales</taxon>
        <taxon>Dermatophilaceae</taxon>
        <taxon>Candidatus Phosphoribacter</taxon>
    </lineage>
</organism>
<dbReference type="Proteomes" id="UP000726105">
    <property type="component" value="Unassembled WGS sequence"/>
</dbReference>
<keyword evidence="1" id="KW-0472">Membrane</keyword>
<comment type="caution">
    <text evidence="3">The sequence shown here is derived from an EMBL/GenBank/DDBJ whole genome shotgun (WGS) entry which is preliminary data.</text>
</comment>
<evidence type="ECO:0000259" key="2">
    <source>
        <dbReference type="Pfam" id="PF13559"/>
    </source>
</evidence>
<dbReference type="Proteomes" id="UP000718281">
    <property type="component" value="Unassembled WGS sequence"/>
</dbReference>
<feature type="domain" description="Protein-glutamine gamma-glutamyltransferase-like C-terminal" evidence="2">
    <location>
        <begin position="142"/>
        <end position="208"/>
    </location>
</feature>
<proteinExistence type="predicted"/>
<accession>A0A934X1Y2</accession>
<dbReference type="EMBL" id="JADJIB010000004">
    <property type="protein sequence ID" value="MBK7273868.1"/>
    <property type="molecule type" value="Genomic_DNA"/>
</dbReference>
<feature type="transmembrane region" description="Helical" evidence="1">
    <location>
        <begin position="73"/>
        <end position="93"/>
    </location>
</feature>
<evidence type="ECO:0000256" key="1">
    <source>
        <dbReference type="SAM" id="Phobius"/>
    </source>
</evidence>